<dbReference type="Gene3D" id="3.40.50.720">
    <property type="entry name" value="NAD(P)-binding Rossmann-like Domain"/>
    <property type="match status" value="1"/>
</dbReference>
<dbReference type="Gene3D" id="1.10.1040.10">
    <property type="entry name" value="N-(1-d-carboxylethyl)-l-norvaline Dehydrogenase, domain 2"/>
    <property type="match status" value="1"/>
</dbReference>
<dbReference type="InterPro" id="IPR036291">
    <property type="entry name" value="NAD(P)-bd_dom_sf"/>
</dbReference>
<dbReference type="SUPFAM" id="SSF48179">
    <property type="entry name" value="6-phosphogluconate dehydrogenase C-terminal domain-like"/>
    <property type="match status" value="1"/>
</dbReference>
<feature type="domain" description="6-phosphogluconate dehydrogenase NADP-binding" evidence="4">
    <location>
        <begin position="15"/>
        <end position="164"/>
    </location>
</feature>
<dbReference type="Proteomes" id="UP000236075">
    <property type="component" value="Unassembled WGS sequence"/>
</dbReference>
<dbReference type="GO" id="GO:0016491">
    <property type="term" value="F:oxidoreductase activity"/>
    <property type="evidence" value="ECO:0007669"/>
    <property type="project" value="UniProtKB-KW"/>
</dbReference>
<evidence type="ECO:0000259" key="4">
    <source>
        <dbReference type="Pfam" id="PF03446"/>
    </source>
</evidence>
<comment type="caution">
    <text evidence="6">The sequence shown here is derived from an EMBL/GenBank/DDBJ whole genome shotgun (WGS) entry which is preliminary data.</text>
</comment>
<keyword evidence="2" id="KW-0520">NAD</keyword>
<evidence type="ECO:0008006" key="8">
    <source>
        <dbReference type="Google" id="ProtNLM"/>
    </source>
</evidence>
<dbReference type="GO" id="GO:0050661">
    <property type="term" value="F:NADP binding"/>
    <property type="evidence" value="ECO:0007669"/>
    <property type="project" value="InterPro"/>
</dbReference>
<organism evidence="6 7">
    <name type="scientific">Akkermansia muciniphila</name>
    <dbReference type="NCBI Taxonomy" id="239935"/>
    <lineage>
        <taxon>Bacteria</taxon>
        <taxon>Pseudomonadati</taxon>
        <taxon>Verrucomicrobiota</taxon>
        <taxon>Verrucomicrobiia</taxon>
        <taxon>Verrucomicrobiales</taxon>
        <taxon>Akkermansiaceae</taxon>
        <taxon>Akkermansia</taxon>
    </lineage>
</organism>
<evidence type="ECO:0000313" key="7">
    <source>
        <dbReference type="Proteomes" id="UP000236075"/>
    </source>
</evidence>
<dbReference type="EMBL" id="PJLB01000011">
    <property type="protein sequence ID" value="PND00514.1"/>
    <property type="molecule type" value="Genomic_DNA"/>
</dbReference>
<reference evidence="6 7" key="1">
    <citation type="journal article" date="2017" name="BMC Genomics">
        <title>Genome sequencing of 39 Akkermansia muciniphila isolates reveals its population structure, genomic and functional diverisity, and global distribution in mammalian gut microbiotas.</title>
        <authorList>
            <person name="Guo X."/>
            <person name="Li S."/>
            <person name="Zhang J."/>
            <person name="Wu F."/>
            <person name="Li X."/>
            <person name="Wu D."/>
            <person name="Zhang M."/>
            <person name="Ou Z."/>
            <person name="Jie Z."/>
            <person name="Yan Q."/>
            <person name="Li P."/>
            <person name="Yi J."/>
            <person name="Peng Y."/>
        </authorList>
    </citation>
    <scope>NUCLEOTIDE SEQUENCE [LARGE SCALE GENOMIC DNA]</scope>
    <source>
        <strain evidence="6 7">GP28</strain>
    </source>
</reference>
<dbReference type="Pfam" id="PF03446">
    <property type="entry name" value="NAD_binding_2"/>
    <property type="match status" value="1"/>
</dbReference>
<dbReference type="PANTHER" id="PTHR43580:SF2">
    <property type="entry name" value="CYTOKINE-LIKE NUCLEAR FACTOR N-PAC"/>
    <property type="match status" value="1"/>
</dbReference>
<evidence type="ECO:0000256" key="1">
    <source>
        <dbReference type="ARBA" id="ARBA00023002"/>
    </source>
</evidence>
<dbReference type="AlphaFoldDB" id="A0AAX0WIP6"/>
<evidence type="ECO:0000313" key="6">
    <source>
        <dbReference type="EMBL" id="PND00514.1"/>
    </source>
</evidence>
<dbReference type="SUPFAM" id="SSF51735">
    <property type="entry name" value="NAD(P)-binding Rossmann-fold domains"/>
    <property type="match status" value="1"/>
</dbReference>
<evidence type="ECO:0000256" key="3">
    <source>
        <dbReference type="PIRSR" id="PIRSR000103-1"/>
    </source>
</evidence>
<dbReference type="InterPro" id="IPR015815">
    <property type="entry name" value="HIBADH-related"/>
</dbReference>
<dbReference type="PANTHER" id="PTHR43580">
    <property type="entry name" value="OXIDOREDUCTASE GLYR1-RELATED"/>
    <property type="match status" value="1"/>
</dbReference>
<sequence length="288" mass="31330">MEFFPFPVNKAMYHVSILGLGLIGSRIARHMAGMGDKVTVWNRTPREDFPEAVPTPADAARASKVIQLYLKDRNACLEVFEQMRGALTPEHIILNHSTIDLATVGKLSLMSSAIGCTYVDCPFTGSRLPAEKGELVYYVGTDSTTLDRIRPVLEHSSRDILHLGGIGAGTVVKLVTNMVSATMVQSLGEALAISQAYGISQEMLGQAISRNVIASPLAAFKLPLMAKRDFSTHFSLDNMRKDSIYAQELAAEKGIHPPVAALVSSIMGKLCREGRAEEDFSCLAEQFD</sequence>
<name>A0AAX0WIP6_9BACT</name>
<dbReference type="PIRSF" id="PIRSF000103">
    <property type="entry name" value="HIBADH"/>
    <property type="match status" value="1"/>
</dbReference>
<keyword evidence="1" id="KW-0560">Oxidoreductase</keyword>
<gene>
    <name evidence="6" type="ORF">CXT95_09885</name>
</gene>
<feature type="active site" evidence="3">
    <location>
        <position position="173"/>
    </location>
</feature>
<feature type="domain" description="3-hydroxyisobutyrate dehydrogenase-like NAD-binding" evidence="5">
    <location>
        <begin position="167"/>
        <end position="284"/>
    </location>
</feature>
<dbReference type="InterPro" id="IPR051265">
    <property type="entry name" value="HIBADH-related_NP60_sf"/>
</dbReference>
<dbReference type="InterPro" id="IPR006115">
    <property type="entry name" value="6PGDH_NADP-bd"/>
</dbReference>
<accession>A0AAX0WIP6</accession>
<dbReference type="InterPro" id="IPR008927">
    <property type="entry name" value="6-PGluconate_DH-like_C_sf"/>
</dbReference>
<evidence type="ECO:0000256" key="2">
    <source>
        <dbReference type="ARBA" id="ARBA00023027"/>
    </source>
</evidence>
<dbReference type="GO" id="GO:0051287">
    <property type="term" value="F:NAD binding"/>
    <property type="evidence" value="ECO:0007669"/>
    <property type="project" value="InterPro"/>
</dbReference>
<evidence type="ECO:0000259" key="5">
    <source>
        <dbReference type="Pfam" id="PF14833"/>
    </source>
</evidence>
<proteinExistence type="predicted"/>
<dbReference type="Pfam" id="PF14833">
    <property type="entry name" value="NAD_binding_11"/>
    <property type="match status" value="1"/>
</dbReference>
<protein>
    <recommendedName>
        <fullName evidence="8">NAD(P)-dependent oxidoreductase</fullName>
    </recommendedName>
</protein>
<dbReference type="InterPro" id="IPR029154">
    <property type="entry name" value="HIBADH-like_NADP-bd"/>
</dbReference>
<dbReference type="InterPro" id="IPR013328">
    <property type="entry name" value="6PGD_dom2"/>
</dbReference>